<dbReference type="InterPro" id="IPR006439">
    <property type="entry name" value="HAD-SF_hydro_IA"/>
</dbReference>
<dbReference type="InterPro" id="IPR051540">
    <property type="entry name" value="S-2-haloacid_dehalogenase"/>
</dbReference>
<dbReference type="PRINTS" id="PR00413">
    <property type="entry name" value="HADHALOGNASE"/>
</dbReference>
<dbReference type="Gene3D" id="3.40.50.1000">
    <property type="entry name" value="HAD superfamily/HAD-like"/>
    <property type="match status" value="1"/>
</dbReference>
<dbReference type="EMBL" id="CP108140">
    <property type="protein sequence ID" value="WTP91741.1"/>
    <property type="molecule type" value="Genomic_DNA"/>
</dbReference>
<dbReference type="SFLD" id="SFLDG01129">
    <property type="entry name" value="C1.5:_HAD__Beta-PGM__Phosphata"/>
    <property type="match status" value="1"/>
</dbReference>
<name>A0AAU1IAC4_9ACTN</name>
<dbReference type="InterPro" id="IPR023214">
    <property type="entry name" value="HAD_sf"/>
</dbReference>
<dbReference type="NCBIfam" id="TIGR01509">
    <property type="entry name" value="HAD-SF-IA-v3"/>
    <property type="match status" value="1"/>
</dbReference>
<dbReference type="NCBIfam" id="TIGR01549">
    <property type="entry name" value="HAD-SF-IA-v1"/>
    <property type="match status" value="1"/>
</dbReference>
<dbReference type="Pfam" id="PF00702">
    <property type="entry name" value="Hydrolase"/>
    <property type="match status" value="1"/>
</dbReference>
<sequence length="236" mass="25094">MSGRVMWAGVRAVCFDMGGTLVRPEAVATTGQVAEVLGISLEEARAFMGRGAKRRLVTPLDLAHELAAGFGRPALTGPLAEVLERARRRAEDPQLYPDVLDTLAALRARGFALYAMTNALGSSVPEQEPAVFRELLDGVFYSAHTGAIKPEPEAFAAVEQASGLRPEMLLHVGDSVNADVRGAAAVGWHTAWVDRHRTTGPLMPVASTLRLHSLNTLPLLLSARVAAEPITSEVAG</sequence>
<dbReference type="PANTHER" id="PTHR43316">
    <property type="entry name" value="HYDROLASE, HALOACID DELAHOGENASE-RELATED"/>
    <property type="match status" value="1"/>
</dbReference>
<organism evidence="2">
    <name type="scientific">Streptomyces sp. NBC_00180</name>
    <dbReference type="NCBI Taxonomy" id="2903632"/>
    <lineage>
        <taxon>Bacteria</taxon>
        <taxon>Bacillati</taxon>
        <taxon>Actinomycetota</taxon>
        <taxon>Actinomycetes</taxon>
        <taxon>Kitasatosporales</taxon>
        <taxon>Streptomycetaceae</taxon>
        <taxon>Streptomyces</taxon>
    </lineage>
</organism>
<dbReference type="SUPFAM" id="SSF56784">
    <property type="entry name" value="HAD-like"/>
    <property type="match status" value="1"/>
</dbReference>
<keyword evidence="1 2" id="KW-0378">Hydrolase</keyword>
<dbReference type="SFLD" id="SFLDS00003">
    <property type="entry name" value="Haloacid_Dehalogenase"/>
    <property type="match status" value="1"/>
</dbReference>
<dbReference type="AlphaFoldDB" id="A0AAU1IAC4"/>
<protein>
    <submittedName>
        <fullName evidence="2">HAD family hydrolase</fullName>
    </submittedName>
</protein>
<dbReference type="GO" id="GO:0016787">
    <property type="term" value="F:hydrolase activity"/>
    <property type="evidence" value="ECO:0007669"/>
    <property type="project" value="UniProtKB-KW"/>
</dbReference>
<reference evidence="2" key="1">
    <citation type="submission" date="2022-10" db="EMBL/GenBank/DDBJ databases">
        <title>The complete genomes of actinobacterial strains from the NBC collection.</title>
        <authorList>
            <person name="Joergensen T.S."/>
            <person name="Alvarez Arevalo M."/>
            <person name="Sterndorff E.B."/>
            <person name="Faurdal D."/>
            <person name="Vuksanovic O."/>
            <person name="Mourched A.-S."/>
            <person name="Charusanti P."/>
            <person name="Shaw S."/>
            <person name="Blin K."/>
            <person name="Weber T."/>
        </authorList>
    </citation>
    <scope>NUCLEOTIDE SEQUENCE</scope>
    <source>
        <strain evidence="2">NBC 00180</strain>
    </source>
</reference>
<dbReference type="InterPro" id="IPR036412">
    <property type="entry name" value="HAD-like_sf"/>
</dbReference>
<gene>
    <name evidence="2" type="ORF">OG477_43895</name>
</gene>
<accession>A0AAU1IAC4</accession>
<proteinExistence type="predicted"/>
<dbReference type="PANTHER" id="PTHR43316:SF3">
    <property type="entry name" value="HALOACID DEHALOGENASE, TYPE II (AFU_ORTHOLOGUE AFUA_2G07750)-RELATED"/>
    <property type="match status" value="1"/>
</dbReference>
<evidence type="ECO:0000256" key="1">
    <source>
        <dbReference type="ARBA" id="ARBA00022801"/>
    </source>
</evidence>
<evidence type="ECO:0000313" key="2">
    <source>
        <dbReference type="EMBL" id="WTP91741.1"/>
    </source>
</evidence>